<dbReference type="InterPro" id="IPR008269">
    <property type="entry name" value="Lon_proteolytic"/>
</dbReference>
<dbReference type="EMBL" id="JACNJH010000059">
    <property type="protein sequence ID" value="MBC8360041.1"/>
    <property type="molecule type" value="Genomic_DNA"/>
</dbReference>
<dbReference type="Gene3D" id="3.30.230.10">
    <property type="match status" value="1"/>
</dbReference>
<dbReference type="Pfam" id="PF20437">
    <property type="entry name" value="LonC_helical"/>
    <property type="match status" value="1"/>
</dbReference>
<dbReference type="Pfam" id="PF13654">
    <property type="entry name" value="AAA_32"/>
    <property type="match status" value="1"/>
</dbReference>
<dbReference type="Gene3D" id="3.40.50.300">
    <property type="entry name" value="P-loop containing nucleotide triphosphate hydrolases"/>
    <property type="match status" value="2"/>
</dbReference>
<keyword evidence="2" id="KW-0378">Hydrolase</keyword>
<dbReference type="InterPro" id="IPR046843">
    <property type="entry name" value="LonB_AAA-LID"/>
</dbReference>
<comment type="caution">
    <text evidence="4">The sequence shown here is derived from an EMBL/GenBank/DDBJ whole genome shotgun (WGS) entry which is preliminary data.</text>
</comment>
<sequence>MVKKYELSAADLRCICDPKTFNFKNTSEIEPLSEVIGQQRAVHAIEFGLNMKSPGYNIFVTGIEGTGKSTIIQDIVNEHAADLQAPVDWCLINNFRDEYRPKAIAVPTGKATRFSKTMNKLIDDLKDELPKAFEHESYQEKQAKIQKEYSDRQRNILQKLEKSAAKNNIQINRTKTGYQTIPIVKDKTISPEEFLAMPKDKRAKIEENIRSVQPEIDATIREVNKLHQAMSSKIEKLMQEVTLFVVKGRIDIIKDEYKGCKDILAYLNDVQADILEYVKDFIAAPPEKSPFEGLMFPAVKPSFQRYDVNVLVEQKSLKGAPVIFETNPTYHNVFGQIEKRAHMGTLTTDFTMVQAGSLLTANGGYLIMEIESILMNPYVWEALKRALQNKLLHIEDVASGLGFGTSSLRPEPIPLDVKVILLGSYYLFELLQNYDSKFNKIFKVRADFDHEVEKSEDTIQKYSQFIARACKQEGLLPLTPKGVAAIVEFGEKYVAKKNKLSIRFGPIMGVLKEADYWARKHKARLVSDKHVIKAFQEYRFRYNLYEEKIHESYVDNTIMIDVEGEAVGQVNALSVYQIGDFSFGRPSRITAETYMGKQGVINIEREAKLSGKTHDKGVLILSGYLGRTFAQNYPLSLSISITFEQSYGGIDGDSASSTELYAIISSLADIPIRQGIAVTGSVNQKGKIQAIGGVNQKIEGFFEVCKSKGLTGRQGVMIPRSNVNNLMLKKEVVDTVKKGRFHIYCVETVAEGIEILTGLKAGTPDKEGIYPAKTVFGRVQEKLKKYLQRSYRLKKELEPEDDDA</sequence>
<comment type="similarity">
    <text evidence="2">Belongs to the peptidase S16 family.</text>
</comment>
<evidence type="ECO:0000256" key="2">
    <source>
        <dbReference type="PROSITE-ProRule" id="PRU01122"/>
    </source>
</evidence>
<dbReference type="SUPFAM" id="SSF52540">
    <property type="entry name" value="P-loop containing nucleoside triphosphate hydrolases"/>
    <property type="match status" value="1"/>
</dbReference>
<dbReference type="Proteomes" id="UP000603434">
    <property type="component" value="Unassembled WGS sequence"/>
</dbReference>
<dbReference type="GO" id="GO:0004176">
    <property type="term" value="F:ATP-dependent peptidase activity"/>
    <property type="evidence" value="ECO:0007669"/>
    <property type="project" value="UniProtKB-UniRule"/>
</dbReference>
<dbReference type="AlphaFoldDB" id="A0A8J6NNN0"/>
<dbReference type="InterPro" id="IPR046844">
    <property type="entry name" value="Lon-like_helical"/>
</dbReference>
<dbReference type="InterPro" id="IPR027065">
    <property type="entry name" value="Lon_Prtase"/>
</dbReference>
<dbReference type="InterPro" id="IPR020568">
    <property type="entry name" value="Ribosomal_Su5_D2-typ_SF"/>
</dbReference>
<name>A0A8J6NNN0_9BACT</name>
<dbReference type="InterPro" id="IPR014721">
    <property type="entry name" value="Ribsml_uS5_D2-typ_fold_subgr"/>
</dbReference>
<dbReference type="Gene3D" id="1.10.8.60">
    <property type="match status" value="1"/>
</dbReference>
<dbReference type="GO" id="GO:0004252">
    <property type="term" value="F:serine-type endopeptidase activity"/>
    <property type="evidence" value="ECO:0007669"/>
    <property type="project" value="UniProtKB-UniRule"/>
</dbReference>
<dbReference type="InterPro" id="IPR041699">
    <property type="entry name" value="AAA_32"/>
</dbReference>
<keyword evidence="2" id="KW-0720">Serine protease</keyword>
<evidence type="ECO:0000256" key="1">
    <source>
        <dbReference type="ARBA" id="ARBA00022670"/>
    </source>
</evidence>
<dbReference type="EC" id="3.4.21.53" evidence="2"/>
<dbReference type="PRINTS" id="PR00830">
    <property type="entry name" value="ENDOLAPTASE"/>
</dbReference>
<dbReference type="Pfam" id="PF05362">
    <property type="entry name" value="Lon_C"/>
    <property type="match status" value="1"/>
</dbReference>
<dbReference type="SUPFAM" id="SSF54211">
    <property type="entry name" value="Ribosomal protein S5 domain 2-like"/>
    <property type="match status" value="1"/>
</dbReference>
<feature type="active site" evidence="2">
    <location>
        <position position="697"/>
    </location>
</feature>
<proteinExistence type="inferred from homology"/>
<reference evidence="4 5" key="1">
    <citation type="submission" date="2020-08" db="EMBL/GenBank/DDBJ databases">
        <title>Bridging the membrane lipid divide: bacteria of the FCB group superphylum have the potential to synthesize archaeal ether lipids.</title>
        <authorList>
            <person name="Villanueva L."/>
            <person name="Von Meijenfeldt F.A.B."/>
            <person name="Westbye A.B."/>
            <person name="Yadav S."/>
            <person name="Hopmans E.C."/>
            <person name="Dutilh B.E."/>
            <person name="Sinninghe Damste J.S."/>
        </authorList>
    </citation>
    <scope>NUCLEOTIDE SEQUENCE [LARGE SCALE GENOMIC DNA]</scope>
    <source>
        <strain evidence="4">NIOZ-UU30</strain>
    </source>
</reference>
<evidence type="ECO:0000313" key="4">
    <source>
        <dbReference type="EMBL" id="MBC8360041.1"/>
    </source>
</evidence>
<dbReference type="GO" id="GO:0030163">
    <property type="term" value="P:protein catabolic process"/>
    <property type="evidence" value="ECO:0007669"/>
    <property type="project" value="InterPro"/>
</dbReference>
<evidence type="ECO:0000259" key="3">
    <source>
        <dbReference type="PROSITE" id="PS51786"/>
    </source>
</evidence>
<keyword evidence="1 2" id="KW-0645">Protease</keyword>
<feature type="domain" description="Lon proteolytic" evidence="3">
    <location>
        <begin position="564"/>
        <end position="759"/>
    </location>
</feature>
<protein>
    <recommendedName>
        <fullName evidence="2">endopeptidase La</fullName>
        <ecNumber evidence="2">3.4.21.53</ecNumber>
    </recommendedName>
</protein>
<dbReference type="PROSITE" id="PS51786">
    <property type="entry name" value="LON_PROTEOLYTIC"/>
    <property type="match status" value="1"/>
</dbReference>
<dbReference type="Pfam" id="PF20436">
    <property type="entry name" value="LonB_AAA-LID"/>
    <property type="match status" value="1"/>
</dbReference>
<organism evidence="4 5">
    <name type="scientific">Candidatus Desulfatibia profunda</name>
    <dbReference type="NCBI Taxonomy" id="2841695"/>
    <lineage>
        <taxon>Bacteria</taxon>
        <taxon>Pseudomonadati</taxon>
        <taxon>Thermodesulfobacteriota</taxon>
        <taxon>Desulfobacteria</taxon>
        <taxon>Desulfobacterales</taxon>
        <taxon>Desulfobacterales incertae sedis</taxon>
        <taxon>Candidatus Desulfatibia</taxon>
    </lineage>
</organism>
<dbReference type="PANTHER" id="PTHR10046">
    <property type="entry name" value="ATP DEPENDENT LON PROTEASE FAMILY MEMBER"/>
    <property type="match status" value="1"/>
</dbReference>
<dbReference type="InterPro" id="IPR027417">
    <property type="entry name" value="P-loop_NTPase"/>
</dbReference>
<feature type="active site" evidence="2">
    <location>
        <position position="654"/>
    </location>
</feature>
<accession>A0A8J6NNN0</accession>
<comment type="catalytic activity">
    <reaction evidence="2">
        <text>Hydrolysis of proteins in presence of ATP.</text>
        <dbReference type="EC" id="3.4.21.53"/>
    </reaction>
</comment>
<evidence type="ECO:0000313" key="5">
    <source>
        <dbReference type="Proteomes" id="UP000603434"/>
    </source>
</evidence>
<dbReference type="GO" id="GO:0005524">
    <property type="term" value="F:ATP binding"/>
    <property type="evidence" value="ECO:0007669"/>
    <property type="project" value="InterPro"/>
</dbReference>
<dbReference type="GO" id="GO:0006508">
    <property type="term" value="P:proteolysis"/>
    <property type="evidence" value="ECO:0007669"/>
    <property type="project" value="UniProtKB-KW"/>
</dbReference>
<gene>
    <name evidence="4" type="ORF">H8E23_01415</name>
</gene>